<dbReference type="GO" id="GO:0005615">
    <property type="term" value="C:extracellular space"/>
    <property type="evidence" value="ECO:0007669"/>
    <property type="project" value="TreeGrafter"/>
</dbReference>
<sequence>MVLASCSSADAGRFNQQHDENPPIQELDESEICPSSGVGSQQDAESESQQDNGDSSEEFVKSVESEPDTRIFEGVIESQLSEFLSQFEDLHIPALPPLNINGDDQYSVSLALSDLNIRGISDIDVTEFTHTSEGFQANRQDFQTFRMKFNKLYLDVGTYNAAGHLLNLPFNGEGPMSVLGFINLDITIDFTWDPFKPLYNGSCVADNTSKYDLDLQRMQVQFDGLNEGTDQGQLINIVLSSFGPDIIDYLEVLLNSSLYQAVDDALVSILNGVLSCPNNEEQFDISEVPVVIEDLLTSFLPLHKYKNE</sequence>
<proteinExistence type="predicted"/>
<dbReference type="EMBL" id="JAWZYT010001984">
    <property type="protein sequence ID" value="KAK4307645.1"/>
    <property type="molecule type" value="Genomic_DNA"/>
</dbReference>
<evidence type="ECO:0000313" key="3">
    <source>
        <dbReference type="Proteomes" id="UP001292094"/>
    </source>
</evidence>
<dbReference type="Proteomes" id="UP001292094">
    <property type="component" value="Unassembled WGS sequence"/>
</dbReference>
<evidence type="ECO:0000256" key="1">
    <source>
        <dbReference type="SAM" id="MobiDB-lite"/>
    </source>
</evidence>
<dbReference type="InterPro" id="IPR010562">
    <property type="entry name" value="Haemolymph_juvenile_hormone-bd"/>
</dbReference>
<organism evidence="2 3">
    <name type="scientific">Petrolisthes manimaculis</name>
    <dbReference type="NCBI Taxonomy" id="1843537"/>
    <lineage>
        <taxon>Eukaryota</taxon>
        <taxon>Metazoa</taxon>
        <taxon>Ecdysozoa</taxon>
        <taxon>Arthropoda</taxon>
        <taxon>Crustacea</taxon>
        <taxon>Multicrustacea</taxon>
        <taxon>Malacostraca</taxon>
        <taxon>Eumalacostraca</taxon>
        <taxon>Eucarida</taxon>
        <taxon>Decapoda</taxon>
        <taxon>Pleocyemata</taxon>
        <taxon>Anomura</taxon>
        <taxon>Galatheoidea</taxon>
        <taxon>Porcellanidae</taxon>
        <taxon>Petrolisthes</taxon>
    </lineage>
</organism>
<feature type="region of interest" description="Disordered" evidence="1">
    <location>
        <begin position="1"/>
        <end position="66"/>
    </location>
</feature>
<dbReference type="PANTHER" id="PTHR11008">
    <property type="entry name" value="PROTEIN TAKEOUT-LIKE PROTEIN"/>
    <property type="match status" value="1"/>
</dbReference>
<evidence type="ECO:0000313" key="2">
    <source>
        <dbReference type="EMBL" id="KAK4307645.1"/>
    </source>
</evidence>
<dbReference type="PANTHER" id="PTHR11008:SF29">
    <property type="entry name" value="IP17226P"/>
    <property type="match status" value="1"/>
</dbReference>
<dbReference type="AlphaFoldDB" id="A0AAE1PI15"/>
<comment type="caution">
    <text evidence="2">The sequence shown here is derived from an EMBL/GenBank/DDBJ whole genome shotgun (WGS) entry which is preliminary data.</text>
</comment>
<dbReference type="InterPro" id="IPR038606">
    <property type="entry name" value="To_sf"/>
</dbReference>
<reference evidence="2" key="1">
    <citation type="submission" date="2023-11" db="EMBL/GenBank/DDBJ databases">
        <title>Genome assemblies of two species of porcelain crab, Petrolisthes cinctipes and Petrolisthes manimaculis (Anomura: Porcellanidae).</title>
        <authorList>
            <person name="Angst P."/>
        </authorList>
    </citation>
    <scope>NUCLEOTIDE SEQUENCE</scope>
    <source>
        <strain evidence="2">PB745_02</strain>
        <tissue evidence="2">Gill</tissue>
    </source>
</reference>
<gene>
    <name evidence="2" type="ORF">Pmani_020602</name>
</gene>
<dbReference type="Pfam" id="PF06585">
    <property type="entry name" value="JHBP"/>
    <property type="match status" value="1"/>
</dbReference>
<feature type="compositionally biased region" description="Low complexity" evidence="1">
    <location>
        <begin position="40"/>
        <end position="51"/>
    </location>
</feature>
<protein>
    <submittedName>
        <fullName evidence="2">Uncharacterized protein</fullName>
    </submittedName>
</protein>
<dbReference type="Gene3D" id="3.15.10.30">
    <property type="entry name" value="Haemolymph juvenile hormone binding protein"/>
    <property type="match status" value="1"/>
</dbReference>
<keyword evidence="3" id="KW-1185">Reference proteome</keyword>
<name>A0AAE1PI15_9EUCA</name>
<accession>A0AAE1PI15</accession>